<proteinExistence type="inferred from homology"/>
<accession>C0QUY8</accession>
<evidence type="ECO:0000259" key="11">
    <source>
        <dbReference type="PROSITE" id="PS50880"/>
    </source>
</evidence>
<dbReference type="PROSITE" id="PS00396">
    <property type="entry name" value="TOPO_IA_1"/>
    <property type="match status" value="1"/>
</dbReference>
<geneLocation type="plasmid" evidence="14">
    <name>pPERMA01</name>
</geneLocation>
<dbReference type="PROSITE" id="PS52039">
    <property type="entry name" value="TOPO_IA_2"/>
    <property type="match status" value="1"/>
</dbReference>
<dbReference type="Gene3D" id="1.10.290.10">
    <property type="entry name" value="Topoisomerase I, domain 4"/>
    <property type="match status" value="1"/>
</dbReference>
<dbReference type="GO" id="GO:0006281">
    <property type="term" value="P:DNA repair"/>
    <property type="evidence" value="ECO:0007669"/>
    <property type="project" value="TreeGrafter"/>
</dbReference>
<comment type="similarity">
    <text evidence="2">Belongs to the type IA topoisomerase family.</text>
</comment>
<dbReference type="InterPro" id="IPR023405">
    <property type="entry name" value="Topo_IA_core_domain"/>
</dbReference>
<dbReference type="InterPro" id="IPR034144">
    <property type="entry name" value="TOPRIM_TopoIII"/>
</dbReference>
<dbReference type="SMART" id="SM00436">
    <property type="entry name" value="TOP1Bc"/>
    <property type="match status" value="1"/>
</dbReference>
<dbReference type="Gene3D" id="1.10.460.10">
    <property type="entry name" value="Topoisomerase I, domain 2"/>
    <property type="match status" value="1"/>
</dbReference>
<dbReference type="eggNOG" id="COG0550">
    <property type="taxonomic scope" value="Bacteria"/>
</dbReference>
<dbReference type="KEGG" id="pmx:PERMA_A0059"/>
<dbReference type="EC" id="5.6.2.1" evidence="3"/>
<dbReference type="InterPro" id="IPR006171">
    <property type="entry name" value="TOPRIM_dom"/>
</dbReference>
<evidence type="ECO:0000256" key="5">
    <source>
        <dbReference type="ARBA" id="ARBA00023125"/>
    </source>
</evidence>
<evidence type="ECO:0000256" key="10">
    <source>
        <dbReference type="ARBA" id="ARBA00032877"/>
    </source>
</evidence>
<evidence type="ECO:0000256" key="9">
    <source>
        <dbReference type="ARBA" id="ARBA00032235"/>
    </source>
</evidence>
<dbReference type="SMART" id="SM00493">
    <property type="entry name" value="TOPRIM"/>
    <property type="match status" value="1"/>
</dbReference>
<name>C0QUY8_PERMH</name>
<dbReference type="GO" id="GO:0003677">
    <property type="term" value="F:DNA binding"/>
    <property type="evidence" value="ECO:0007669"/>
    <property type="project" value="UniProtKB-KW"/>
</dbReference>
<dbReference type="PROSITE" id="PS50880">
    <property type="entry name" value="TOPRIM"/>
    <property type="match status" value="1"/>
</dbReference>
<dbReference type="SMART" id="SM00437">
    <property type="entry name" value="TOP1Ac"/>
    <property type="match status" value="1"/>
</dbReference>
<reference evidence="13 14" key="1">
    <citation type="journal article" date="2009" name="J. Bacteriol.">
        <title>Complete and draft genome sequences of six members of the Aquificales.</title>
        <authorList>
            <person name="Reysenbach A.L."/>
            <person name="Hamamura N."/>
            <person name="Podar M."/>
            <person name="Griffiths E."/>
            <person name="Ferreira S."/>
            <person name="Hochstein R."/>
            <person name="Heidelberg J."/>
            <person name="Johnson J."/>
            <person name="Mead D."/>
            <person name="Pohorille A."/>
            <person name="Sarmiento M."/>
            <person name="Schweighofer K."/>
            <person name="Seshadri R."/>
            <person name="Voytek M.A."/>
        </authorList>
    </citation>
    <scope>NUCLEOTIDE SEQUENCE [LARGE SCALE GENOMIC DNA]</scope>
    <source>
        <strain evidence="14">DSM 14350 / EX-H1</strain>
        <plasmid evidence="14">pPERMA01</plasmid>
    </source>
</reference>
<dbReference type="GO" id="GO:0003917">
    <property type="term" value="F:DNA topoisomerase type I (single strand cut, ATP-independent) activity"/>
    <property type="evidence" value="ECO:0007669"/>
    <property type="project" value="UniProtKB-EC"/>
</dbReference>
<dbReference type="InterPro" id="IPR013826">
    <property type="entry name" value="Topo_IA_cen_sub3"/>
</dbReference>
<dbReference type="GO" id="GO:0043597">
    <property type="term" value="C:cytoplasmic replication fork"/>
    <property type="evidence" value="ECO:0007669"/>
    <property type="project" value="TreeGrafter"/>
</dbReference>
<dbReference type="HOGENOM" id="CLU_002929_5_2_0"/>
<evidence type="ECO:0000256" key="3">
    <source>
        <dbReference type="ARBA" id="ARBA00012891"/>
    </source>
</evidence>
<dbReference type="OrthoDB" id="9804262at2"/>
<dbReference type="PRINTS" id="PR00417">
    <property type="entry name" value="PRTPISMRASEI"/>
</dbReference>
<dbReference type="InterPro" id="IPR013824">
    <property type="entry name" value="Topo_IA_cen_sub1"/>
</dbReference>
<keyword evidence="5" id="KW-0238">DNA-binding</keyword>
<dbReference type="PaxDb" id="123214-PERMA_A0059"/>
<dbReference type="PANTHER" id="PTHR11390:SF21">
    <property type="entry name" value="DNA TOPOISOMERASE 3-ALPHA"/>
    <property type="match status" value="1"/>
</dbReference>
<protein>
    <recommendedName>
        <fullName evidence="3">DNA topoisomerase</fullName>
        <ecNumber evidence="3">5.6.2.1</ecNumber>
    </recommendedName>
    <alternativeName>
        <fullName evidence="10">Omega-protein</fullName>
    </alternativeName>
    <alternativeName>
        <fullName evidence="9">Relaxing enzyme</fullName>
    </alternativeName>
    <alternativeName>
        <fullName evidence="7">Swivelase</fullName>
    </alternativeName>
    <alternativeName>
        <fullName evidence="8">Untwisting enzyme</fullName>
    </alternativeName>
</protein>
<keyword evidence="13" id="KW-0614">Plasmid</keyword>
<evidence type="ECO:0000256" key="7">
    <source>
        <dbReference type="ARBA" id="ARBA00030003"/>
    </source>
</evidence>
<dbReference type="InterPro" id="IPR013497">
    <property type="entry name" value="Topo_IA_cen"/>
</dbReference>
<dbReference type="InterPro" id="IPR003602">
    <property type="entry name" value="Topo_IA_DNA-bd_dom"/>
</dbReference>
<dbReference type="Gene3D" id="2.70.20.10">
    <property type="entry name" value="Topoisomerase I, domain 3"/>
    <property type="match status" value="1"/>
</dbReference>
<keyword evidence="6 13" id="KW-0413">Isomerase</keyword>
<dbReference type="CDD" id="cd00186">
    <property type="entry name" value="TOP1Ac"/>
    <property type="match status" value="1"/>
</dbReference>
<evidence type="ECO:0000256" key="2">
    <source>
        <dbReference type="ARBA" id="ARBA00009446"/>
    </source>
</evidence>
<dbReference type="EMBL" id="CP001231">
    <property type="protein sequence ID" value="ACO04990.1"/>
    <property type="molecule type" value="Genomic_DNA"/>
</dbReference>
<comment type="catalytic activity">
    <reaction evidence="1">
        <text>ATP-independent breakage of single-stranded DNA, followed by passage and rejoining.</text>
        <dbReference type="EC" id="5.6.2.1"/>
    </reaction>
</comment>
<dbReference type="InterPro" id="IPR023406">
    <property type="entry name" value="Topo_IA_AS"/>
</dbReference>
<dbReference type="Pfam" id="PF01751">
    <property type="entry name" value="Toprim"/>
    <property type="match status" value="1"/>
</dbReference>
<keyword evidence="14" id="KW-1185">Reference proteome</keyword>
<feature type="domain" description="Topo IA-type catalytic" evidence="12">
    <location>
        <begin position="149"/>
        <end position="572"/>
    </location>
</feature>
<keyword evidence="4" id="KW-0799">Topoisomerase</keyword>
<evidence type="ECO:0000256" key="8">
    <source>
        <dbReference type="ARBA" id="ARBA00031985"/>
    </source>
</evidence>
<evidence type="ECO:0000256" key="1">
    <source>
        <dbReference type="ARBA" id="ARBA00000213"/>
    </source>
</evidence>
<dbReference type="GO" id="GO:0006310">
    <property type="term" value="P:DNA recombination"/>
    <property type="evidence" value="ECO:0007669"/>
    <property type="project" value="TreeGrafter"/>
</dbReference>
<dbReference type="Gene3D" id="3.40.50.140">
    <property type="match status" value="1"/>
</dbReference>
<dbReference type="CDD" id="cd03362">
    <property type="entry name" value="TOPRIM_TopoIA_TopoIII"/>
    <property type="match status" value="1"/>
</dbReference>
<dbReference type="GO" id="GO:0006265">
    <property type="term" value="P:DNA topological change"/>
    <property type="evidence" value="ECO:0007669"/>
    <property type="project" value="InterPro"/>
</dbReference>
<dbReference type="RefSeq" id="WP_012675178.1">
    <property type="nucleotide sequence ID" value="NC_012439.1"/>
</dbReference>
<dbReference type="InterPro" id="IPR025589">
    <property type="entry name" value="Toprim_C_rpt"/>
</dbReference>
<dbReference type="InterPro" id="IPR003601">
    <property type="entry name" value="Topo_IA_2"/>
</dbReference>
<evidence type="ECO:0000313" key="14">
    <source>
        <dbReference type="Proteomes" id="UP000001366"/>
    </source>
</evidence>
<evidence type="ECO:0000313" key="13">
    <source>
        <dbReference type="EMBL" id="ACO04990.1"/>
    </source>
</evidence>
<evidence type="ECO:0000256" key="4">
    <source>
        <dbReference type="ARBA" id="ARBA00023029"/>
    </source>
</evidence>
<organism evidence="13 14">
    <name type="scientific">Persephonella marina (strain DSM 14350 / EX-H1)</name>
    <dbReference type="NCBI Taxonomy" id="123214"/>
    <lineage>
        <taxon>Bacteria</taxon>
        <taxon>Pseudomonadati</taxon>
        <taxon>Aquificota</taxon>
        <taxon>Aquificia</taxon>
        <taxon>Aquificales</taxon>
        <taxon>Hydrogenothermaceae</taxon>
        <taxon>Persephonella</taxon>
    </lineage>
</organism>
<gene>
    <name evidence="13" type="ordered locus">PERMA_A0059</name>
</gene>
<dbReference type="PANTHER" id="PTHR11390">
    <property type="entry name" value="PROKARYOTIC DNA TOPOISOMERASE"/>
    <property type="match status" value="1"/>
</dbReference>
<dbReference type="AlphaFoldDB" id="C0QUY8"/>
<dbReference type="InterPro" id="IPR000380">
    <property type="entry name" value="Topo_IA"/>
</dbReference>
<dbReference type="InterPro" id="IPR013825">
    <property type="entry name" value="Topo_IA_cen_sub2"/>
</dbReference>
<dbReference type="Pfam" id="PF13342">
    <property type="entry name" value="Toprim_Crpt"/>
    <property type="match status" value="3"/>
</dbReference>
<evidence type="ECO:0000259" key="12">
    <source>
        <dbReference type="PROSITE" id="PS52039"/>
    </source>
</evidence>
<dbReference type="Proteomes" id="UP000001366">
    <property type="component" value="Plasmid unnamed"/>
</dbReference>
<dbReference type="Pfam" id="PF01131">
    <property type="entry name" value="Topoisom_bac"/>
    <property type="match status" value="1"/>
</dbReference>
<dbReference type="SUPFAM" id="SSF56712">
    <property type="entry name" value="Prokaryotic type I DNA topoisomerase"/>
    <property type="match status" value="1"/>
</dbReference>
<evidence type="ECO:0000256" key="6">
    <source>
        <dbReference type="ARBA" id="ARBA00023235"/>
    </source>
</evidence>
<sequence>MKLIIAEKPSVAIDTAKAISPKFQKKDGYIEAGEYTITWAVGHLLEIDDTIAPKEWKLETLPILPEKFEYKVSKGKNKQFNIVKSLVKKADEIFVNTDAGREGELIARLILLYSGWNGWDKTYRFWTSEALTKNVILRELKARKPAKNWDSLFYSGLARQQSDWLVGINLTRALTVIVGDGSVWSIGRVQTPVLKLIVERDLEIKNFKPKPYWQLEAVFEKDSQKFKAKLLNEKDTIFEDKNKIWEIFKALKDKDKAVVKEIEKKQHKKYAPPLFSITTLQMTANKRFGFTAQKTLMLAQDLYEAKYISYPRTEAQHLDENPSTKDLVKNILKKLGEEQLIENVDKVGKRVFDSSKLTDHYAIIPMNLLTEEKAKKEGLNQDHLKIYELIKNRFLAVFMPPYEYETTKAILDIDGYQFTASGKVELSLGWKAIDREDEDDKIEAPLPQLEKGDMVHKISQRVIEDKTKPPAHYTESTLLNKMKQLELGTGATRAGIIQTLKDRFYIKNKGKSLIATEKGFALIEKIKDKEFASPKMTSKWEQQLEQIYTQKLGKKGYEDFLNQIKEFTKKEVEAVKGISIQMEQKPVGRCRCGGDVFEYGKYYQCGSCNLKVWKEVFSKKLKEKEALLLYQGTTVYVEGLKGKSGKKFGAGLKLTDEGKIELVFDESQIDTLAKCKCGGVIVEADKSYYCKSCKAVVWKEISGKKISKNIALKLFKGEKVKVKGFKSKAGKNFEAILCLENGKPKMEFPENEPIGKCSCGGEIFEYSNRYVCKSCNQVVWKEFFGKKLSKREAVGLLNGRTIPISNLKSKSGRKFDANVALVDGKVKIVSFENG</sequence>
<feature type="domain" description="Toprim" evidence="11">
    <location>
        <begin position="1"/>
        <end position="145"/>
    </location>
</feature>